<comment type="caution">
    <text evidence="2">The sequence shown here is derived from an EMBL/GenBank/DDBJ whole genome shotgun (WGS) entry which is preliminary data.</text>
</comment>
<protein>
    <submittedName>
        <fullName evidence="2">DUF6273 domain-containing protein</fullName>
    </submittedName>
</protein>
<name>A0ABV1DV86_9FIRM</name>
<dbReference type="Proteomes" id="UP001457898">
    <property type="component" value="Unassembled WGS sequence"/>
</dbReference>
<dbReference type="Pfam" id="PF19789">
    <property type="entry name" value="DUF6273"/>
    <property type="match status" value="1"/>
</dbReference>
<dbReference type="InterPro" id="IPR046240">
    <property type="entry name" value="DUF6273"/>
</dbReference>
<sequence length="380" mass="41556">MSTINIPRESTMQEIAQALNLIAISVTGQTPEVSTWASVQRIVRSGFGKKAFPVGSQLRVQHETYGEIIWDVVAHDYDKDPNGRMEHSMTLLSHDCVINSIQFDNTEALYKAETTMAAGTYHFTLLAGYDTSYGGGKTLQFTLTKAVPAGGVVMFPWSYNTQSTATKISTYETQVSTTALETVTVTEGTGGTDLGTADGKGALNHTHRIRYGSSNWKESALRQMLNSDKAVGTFWTPQTKYDRPPTWNASIAGFMAGLPADFLEVVGICSHVTKSNGIHEEADELNSSYETQDRFWLASYSEVFGGMENNVADGTQYPYYSGALAADRIKYNSSGAARFWWLRSPNPWVTYSVRLVRPDGSVGSDYAHSSLGAAVACAIY</sequence>
<evidence type="ECO:0000313" key="2">
    <source>
        <dbReference type="EMBL" id="MEQ2434299.1"/>
    </source>
</evidence>
<organism evidence="2 3">
    <name type="scientific">Blautia caccae</name>
    <dbReference type="NCBI Taxonomy" id="3133175"/>
    <lineage>
        <taxon>Bacteria</taxon>
        <taxon>Bacillati</taxon>
        <taxon>Bacillota</taxon>
        <taxon>Clostridia</taxon>
        <taxon>Lachnospirales</taxon>
        <taxon>Lachnospiraceae</taxon>
        <taxon>Blautia</taxon>
    </lineage>
</organism>
<evidence type="ECO:0000313" key="3">
    <source>
        <dbReference type="Proteomes" id="UP001457898"/>
    </source>
</evidence>
<accession>A0ABV1DV86</accession>
<reference evidence="2 3" key="1">
    <citation type="submission" date="2024-03" db="EMBL/GenBank/DDBJ databases">
        <title>Human intestinal bacterial collection.</title>
        <authorList>
            <person name="Pauvert C."/>
            <person name="Hitch T.C.A."/>
            <person name="Clavel T."/>
        </authorList>
    </citation>
    <scope>NUCLEOTIDE SEQUENCE [LARGE SCALE GENOMIC DNA]</scope>
    <source>
        <strain evidence="2 3">CLA-SR-H028</strain>
    </source>
</reference>
<proteinExistence type="predicted"/>
<gene>
    <name evidence="2" type="ORF">WMO65_25215</name>
</gene>
<keyword evidence="3" id="KW-1185">Reference proteome</keyword>
<dbReference type="RefSeq" id="WP_349064744.1">
    <property type="nucleotide sequence ID" value="NZ_JBBMFP010000040.1"/>
</dbReference>
<feature type="domain" description="DUF6273" evidence="1">
    <location>
        <begin position="207"/>
        <end position="379"/>
    </location>
</feature>
<evidence type="ECO:0000259" key="1">
    <source>
        <dbReference type="Pfam" id="PF19789"/>
    </source>
</evidence>
<dbReference type="EMBL" id="JBBMFP010000040">
    <property type="protein sequence ID" value="MEQ2434299.1"/>
    <property type="molecule type" value="Genomic_DNA"/>
</dbReference>